<dbReference type="RefSeq" id="WP_128387075.1">
    <property type="nucleotide sequence ID" value="NZ_CP035037.1"/>
</dbReference>
<keyword evidence="1" id="KW-0472">Membrane</keyword>
<feature type="transmembrane region" description="Helical" evidence="1">
    <location>
        <begin position="151"/>
        <end position="177"/>
    </location>
</feature>
<name>A0ABX5QGD1_9MICO</name>
<evidence type="ECO:0000256" key="1">
    <source>
        <dbReference type="SAM" id="Phobius"/>
    </source>
</evidence>
<feature type="transmembrane region" description="Helical" evidence="1">
    <location>
        <begin position="21"/>
        <end position="46"/>
    </location>
</feature>
<organism evidence="2 3">
    <name type="scientific">Leucobacter muris</name>
    <dbReference type="NCBI Taxonomy" id="1935379"/>
    <lineage>
        <taxon>Bacteria</taxon>
        <taxon>Bacillati</taxon>
        <taxon>Actinomycetota</taxon>
        <taxon>Actinomycetes</taxon>
        <taxon>Micrococcales</taxon>
        <taxon>Microbacteriaceae</taxon>
        <taxon>Leucobacter</taxon>
    </lineage>
</organism>
<keyword evidence="1" id="KW-1133">Transmembrane helix</keyword>
<reference evidence="2 3" key="1">
    <citation type="submission" date="2019-01" db="EMBL/GenBank/DDBJ databases">
        <title>Leucobacter muris sp. nov. isolated from the nose of a laboratory mouse.</title>
        <authorList>
            <person name="Benga L."/>
            <person name="Sproeer C."/>
            <person name="Schumann P."/>
            <person name="Verbarg S."/>
            <person name="Bunk B."/>
            <person name="Engelhardt E."/>
            <person name="Benten P.M."/>
            <person name="Sager M."/>
        </authorList>
    </citation>
    <scope>NUCLEOTIDE SEQUENCE [LARGE SCALE GENOMIC DNA]</scope>
    <source>
        <strain evidence="2 3">DSM 101948</strain>
    </source>
</reference>
<keyword evidence="3" id="KW-1185">Reference proteome</keyword>
<gene>
    <name evidence="2" type="ORF">Leucomu_09620</name>
</gene>
<proteinExistence type="predicted"/>
<dbReference type="Proteomes" id="UP000285768">
    <property type="component" value="Chromosome"/>
</dbReference>
<evidence type="ECO:0000313" key="3">
    <source>
        <dbReference type="Proteomes" id="UP000285768"/>
    </source>
</evidence>
<feature type="transmembrane region" description="Helical" evidence="1">
    <location>
        <begin position="103"/>
        <end position="131"/>
    </location>
</feature>
<feature type="transmembrane region" description="Helical" evidence="1">
    <location>
        <begin position="66"/>
        <end position="91"/>
    </location>
</feature>
<sequence>MSLTDPVESERRTAAALRGSPAALTAALLFGAGGLLAAAVLGLGVGGVFDQLRVVTLNSVFGNWDAGVPIAVRAAAIPVGVLACFLLFGQYSKWNHRYTGRTTFFAFVGPLTLVLLGLALGTWVATTMWAAPDAIGVAVDPTFHDDEPWGLGAWIMYAAQWWLPGLLALLGIASLLGRIASGRYRARNSELAAEMLRSGSLVDAEVVRSPACPTDASRVAATITLRFEDAEGRSRWVKCHLLLPPNEVPGIGAHRPLVFDPRAPGDTTRIFVSPAGRSDASDFLPARAA</sequence>
<evidence type="ECO:0000313" key="2">
    <source>
        <dbReference type="EMBL" id="QAB18143.1"/>
    </source>
</evidence>
<accession>A0ABX5QGD1</accession>
<protein>
    <submittedName>
        <fullName evidence="2">Uncharacterized protein</fullName>
    </submittedName>
</protein>
<keyword evidence="1" id="KW-0812">Transmembrane</keyword>
<dbReference type="EMBL" id="CP035037">
    <property type="protein sequence ID" value="QAB18143.1"/>
    <property type="molecule type" value="Genomic_DNA"/>
</dbReference>